<evidence type="ECO:0000313" key="1">
    <source>
        <dbReference type="EMBL" id="PJC93773.1"/>
    </source>
</evidence>
<organism evidence="1 2">
    <name type="scientific">Aeromonas lusitana</name>
    <dbReference type="NCBI Taxonomy" id="931529"/>
    <lineage>
        <taxon>Bacteria</taxon>
        <taxon>Pseudomonadati</taxon>
        <taxon>Pseudomonadota</taxon>
        <taxon>Gammaproteobacteria</taxon>
        <taxon>Aeromonadales</taxon>
        <taxon>Aeromonadaceae</taxon>
        <taxon>Aeromonas</taxon>
    </lineage>
</organism>
<reference evidence="1 2" key="1">
    <citation type="submission" date="2017-11" db="EMBL/GenBank/DDBJ databases">
        <title>Draft genome sequence of environmental isolate Aeromonas lusitania sp. nov. MDC 2473.</title>
        <authorList>
            <person name="Colston S.M."/>
            <person name="Navarro A."/>
            <person name="Martinez-Murcia A.J."/>
            <person name="Graf J."/>
        </authorList>
    </citation>
    <scope>NUCLEOTIDE SEQUENCE [LARGE SCALE GENOMIC DNA]</scope>
    <source>
        <strain evidence="1 2">MDC 2473</strain>
    </source>
</reference>
<dbReference type="Proteomes" id="UP000232060">
    <property type="component" value="Unassembled WGS sequence"/>
</dbReference>
<protein>
    <recommendedName>
        <fullName evidence="3">Thioredoxin</fullName>
    </recommendedName>
</protein>
<dbReference type="EMBL" id="PGCP01000010">
    <property type="protein sequence ID" value="PJC93773.1"/>
    <property type="molecule type" value="Genomic_DNA"/>
</dbReference>
<evidence type="ECO:0000313" key="2">
    <source>
        <dbReference type="Proteomes" id="UP000232060"/>
    </source>
</evidence>
<dbReference type="RefSeq" id="WP_100859327.1">
    <property type="nucleotide sequence ID" value="NZ_PGCP01000010.1"/>
</dbReference>
<evidence type="ECO:0008006" key="3">
    <source>
        <dbReference type="Google" id="ProtNLM"/>
    </source>
</evidence>
<proteinExistence type="predicted"/>
<keyword evidence="2" id="KW-1185">Reference proteome</keyword>
<accession>A0A2M8HB40</accession>
<gene>
    <name evidence="1" type="ORF">CUC44_07365</name>
</gene>
<sequence length="181" mass="19541">MSIGFKSLITGALLVLAGAGGLWYALGGLPSGDDNPWLSGAEGYEQAQEVALQQGYPLLYVIESAKCRRCNSLDTLLWRAPEMQSSLAELVKVRLNPDASDGSGHILRRFPKVGTLPGVYIQRPGESLRPINIEVKDQQIWMPGVTYGRGFFMPLSAAGFDAVVRVTLSLEDPAIDNAPLP</sequence>
<comment type="caution">
    <text evidence="1">The sequence shown here is derived from an EMBL/GenBank/DDBJ whole genome shotgun (WGS) entry which is preliminary data.</text>
</comment>
<dbReference type="AlphaFoldDB" id="A0A2M8HB40"/>
<name>A0A2M8HB40_9GAMM</name>
<dbReference type="OrthoDB" id="5586273at2"/>